<gene>
    <name evidence="4" type="ORF">NZK81_04265</name>
</gene>
<evidence type="ECO:0000256" key="1">
    <source>
        <dbReference type="SAM" id="SignalP"/>
    </source>
</evidence>
<evidence type="ECO:0000259" key="2">
    <source>
        <dbReference type="Pfam" id="PF08770"/>
    </source>
</evidence>
<dbReference type="RefSeq" id="WP_260044698.1">
    <property type="nucleotide sequence ID" value="NZ_JANZXA010000002.1"/>
</dbReference>
<protein>
    <submittedName>
        <fullName evidence="4">Quinoprotein dehydrogenase-associated SoxYZ-like carrier</fullName>
    </submittedName>
</protein>
<dbReference type="InterPro" id="IPR014880">
    <property type="entry name" value="SoxZ_dom"/>
</dbReference>
<reference evidence="4" key="1">
    <citation type="submission" date="2022-09" db="EMBL/GenBank/DDBJ databases">
        <title>Novosphingobium sp. Nov., a polycyclic aromatic hydrocarbon-degrading bacterium isolated form mangrove sediments in HongKong.</title>
        <authorList>
            <person name="Hu Z."/>
        </authorList>
    </citation>
    <scope>NUCLEOTIDE SEQUENCE</scope>
    <source>
        <strain evidence="4">HK4-1</strain>
    </source>
</reference>
<dbReference type="Gene3D" id="2.60.40.2470">
    <property type="entry name" value="SoxY domain"/>
    <property type="match status" value="1"/>
</dbReference>
<evidence type="ECO:0000259" key="3">
    <source>
        <dbReference type="Pfam" id="PF13501"/>
    </source>
</evidence>
<keyword evidence="5" id="KW-1185">Reference proteome</keyword>
<comment type="caution">
    <text evidence="4">The sequence shown here is derived from an EMBL/GenBank/DDBJ whole genome shotgun (WGS) entry which is preliminary data.</text>
</comment>
<dbReference type="InterPro" id="IPR013783">
    <property type="entry name" value="Ig-like_fold"/>
</dbReference>
<accession>A0ABT2I2C3</accession>
<name>A0ABT2I2C3_9SPHN</name>
<dbReference type="Pfam" id="PF08770">
    <property type="entry name" value="SoxZ"/>
    <property type="match status" value="1"/>
</dbReference>
<keyword evidence="1" id="KW-0732">Signal</keyword>
<evidence type="ECO:0000313" key="4">
    <source>
        <dbReference type="EMBL" id="MCT2398757.1"/>
    </source>
</evidence>
<organism evidence="4 5">
    <name type="scientific">Novosphingobium mangrovi</name>
    <name type="common">ex Huang et al. 2023</name>
    <dbReference type="NCBI Taxonomy" id="2976432"/>
    <lineage>
        <taxon>Bacteria</taxon>
        <taxon>Pseudomonadati</taxon>
        <taxon>Pseudomonadota</taxon>
        <taxon>Alphaproteobacteria</taxon>
        <taxon>Sphingomonadales</taxon>
        <taxon>Sphingomonadaceae</taxon>
        <taxon>Novosphingobium</taxon>
    </lineage>
</organism>
<dbReference type="Pfam" id="PF13501">
    <property type="entry name" value="SoxY"/>
    <property type="match status" value="1"/>
</dbReference>
<feature type="signal peptide" evidence="1">
    <location>
        <begin position="1"/>
        <end position="22"/>
    </location>
</feature>
<proteinExistence type="predicted"/>
<dbReference type="Proteomes" id="UP001165583">
    <property type="component" value="Unassembled WGS sequence"/>
</dbReference>
<dbReference type="Gene3D" id="2.60.40.10">
    <property type="entry name" value="Immunoglobulins"/>
    <property type="match status" value="1"/>
</dbReference>
<sequence length="264" mass="28400">MMRPTIFLAAIAALPASASAQALPADPLDSPMWQYHAERLFAGMPVSFDERVKIEMPIIAENQHAFPVAIDARALPGARRIVLFADLNPIPVALDYRPLAAEPFIATRIKLDQATPVRAAVQLEDGSWHLAGKWIDASGGGCSAPPVSRVRGDWAEHLGEIRGSGWHEGSETRLRISFRHPMDTGLVENIPAYNIDNVTVSRADGTPLARMHVFGSVAEDPAFTVIVDDPARTAFSVSARDTGGLEFSGSLAPATRPVMASLHP</sequence>
<dbReference type="InterPro" id="IPR038162">
    <property type="entry name" value="SoxY_sf"/>
</dbReference>
<feature type="chain" id="PRO_5045052590" evidence="1">
    <location>
        <begin position="23"/>
        <end position="264"/>
    </location>
</feature>
<dbReference type="InterPro" id="IPR030831">
    <property type="entry name" value="Fuse-rel_SoxYZ"/>
</dbReference>
<dbReference type="EMBL" id="JANZXA010000002">
    <property type="protein sequence ID" value="MCT2398757.1"/>
    <property type="molecule type" value="Genomic_DNA"/>
</dbReference>
<evidence type="ECO:0000313" key="5">
    <source>
        <dbReference type="Proteomes" id="UP001165583"/>
    </source>
</evidence>
<dbReference type="SUPFAM" id="SSF81296">
    <property type="entry name" value="E set domains"/>
    <property type="match status" value="1"/>
</dbReference>
<dbReference type="NCBIfam" id="TIGR04557">
    <property type="entry name" value="fuse_rel_SoxYZ"/>
    <property type="match status" value="1"/>
</dbReference>
<feature type="domain" description="Sulphur oxidation protein SoxZ" evidence="2">
    <location>
        <begin position="168"/>
        <end position="250"/>
    </location>
</feature>
<dbReference type="InterPro" id="IPR014756">
    <property type="entry name" value="Ig_E-set"/>
</dbReference>
<dbReference type="InterPro" id="IPR032711">
    <property type="entry name" value="SoxY"/>
</dbReference>
<feature type="domain" description="Ig-like SoxY" evidence="3">
    <location>
        <begin position="40"/>
        <end position="142"/>
    </location>
</feature>